<dbReference type="GO" id="GO:0009341">
    <property type="term" value="C:beta-galactosidase complex"/>
    <property type="evidence" value="ECO:0007669"/>
    <property type="project" value="InterPro"/>
</dbReference>
<dbReference type="GO" id="GO:0005975">
    <property type="term" value="P:carbohydrate metabolic process"/>
    <property type="evidence" value="ECO:0007669"/>
    <property type="project" value="InterPro"/>
</dbReference>
<feature type="chain" id="PRO_5022179476" description="Glycoside hydrolase family 42 N-terminal domain-containing protein" evidence="4">
    <location>
        <begin position="21"/>
        <end position="379"/>
    </location>
</feature>
<protein>
    <recommendedName>
        <fullName evidence="5">Glycoside hydrolase family 42 N-terminal domain-containing protein</fullName>
    </recommendedName>
</protein>
<evidence type="ECO:0000256" key="3">
    <source>
        <dbReference type="SAM" id="MobiDB-lite"/>
    </source>
</evidence>
<name>A0A517M3R4_9BACT</name>
<feature type="region of interest" description="Disordered" evidence="3">
    <location>
        <begin position="352"/>
        <end position="379"/>
    </location>
</feature>
<gene>
    <name evidence="6" type="ORF">EC9_37170</name>
</gene>
<reference evidence="6 7" key="1">
    <citation type="submission" date="2019-02" db="EMBL/GenBank/DDBJ databases">
        <title>Deep-cultivation of Planctomycetes and their phenomic and genomic characterization uncovers novel biology.</title>
        <authorList>
            <person name="Wiegand S."/>
            <person name="Jogler M."/>
            <person name="Boedeker C."/>
            <person name="Pinto D."/>
            <person name="Vollmers J."/>
            <person name="Rivas-Marin E."/>
            <person name="Kohn T."/>
            <person name="Peeters S.H."/>
            <person name="Heuer A."/>
            <person name="Rast P."/>
            <person name="Oberbeckmann S."/>
            <person name="Bunk B."/>
            <person name="Jeske O."/>
            <person name="Meyerdierks A."/>
            <person name="Storesund J.E."/>
            <person name="Kallscheuer N."/>
            <person name="Luecker S."/>
            <person name="Lage O.M."/>
            <person name="Pohl T."/>
            <person name="Merkel B.J."/>
            <person name="Hornburger P."/>
            <person name="Mueller R.-W."/>
            <person name="Bruemmer F."/>
            <person name="Labrenz M."/>
            <person name="Spormann A.M."/>
            <person name="Op den Camp H."/>
            <person name="Overmann J."/>
            <person name="Amann R."/>
            <person name="Jetten M.S.M."/>
            <person name="Mascher T."/>
            <person name="Medema M.H."/>
            <person name="Devos D.P."/>
            <person name="Kaster A.-K."/>
            <person name="Ovreas L."/>
            <person name="Rohde M."/>
            <person name="Galperin M.Y."/>
            <person name="Jogler C."/>
        </authorList>
    </citation>
    <scope>NUCLEOTIDE SEQUENCE [LARGE SCALE GENOMIC DNA]</scope>
    <source>
        <strain evidence="6 7">EC9</strain>
    </source>
</reference>
<feature type="domain" description="Glycoside hydrolase family 42 N-terminal" evidence="5">
    <location>
        <begin position="59"/>
        <end position="167"/>
    </location>
</feature>
<feature type="signal peptide" evidence="4">
    <location>
        <begin position="1"/>
        <end position="20"/>
    </location>
</feature>
<dbReference type="GO" id="GO:0004565">
    <property type="term" value="F:beta-galactosidase activity"/>
    <property type="evidence" value="ECO:0007669"/>
    <property type="project" value="InterPro"/>
</dbReference>
<evidence type="ECO:0000259" key="5">
    <source>
        <dbReference type="Pfam" id="PF02449"/>
    </source>
</evidence>
<accession>A0A517M3R4</accession>
<dbReference type="Proteomes" id="UP000319557">
    <property type="component" value="Chromosome"/>
</dbReference>
<dbReference type="Gene3D" id="3.20.20.80">
    <property type="entry name" value="Glycosidases"/>
    <property type="match status" value="1"/>
</dbReference>
<dbReference type="KEGG" id="ruv:EC9_37170"/>
<keyword evidence="2" id="KW-0326">Glycosidase</keyword>
<proteinExistence type="predicted"/>
<dbReference type="OrthoDB" id="9800974at2"/>
<evidence type="ECO:0000256" key="2">
    <source>
        <dbReference type="ARBA" id="ARBA00023295"/>
    </source>
</evidence>
<organism evidence="6 7">
    <name type="scientific">Rosistilla ulvae</name>
    <dbReference type="NCBI Taxonomy" id="1930277"/>
    <lineage>
        <taxon>Bacteria</taxon>
        <taxon>Pseudomonadati</taxon>
        <taxon>Planctomycetota</taxon>
        <taxon>Planctomycetia</taxon>
        <taxon>Pirellulales</taxon>
        <taxon>Pirellulaceae</taxon>
        <taxon>Rosistilla</taxon>
    </lineage>
</organism>
<dbReference type="InterPro" id="IPR017853">
    <property type="entry name" value="GH"/>
</dbReference>
<evidence type="ECO:0000313" key="6">
    <source>
        <dbReference type="EMBL" id="QDS89517.1"/>
    </source>
</evidence>
<dbReference type="AlphaFoldDB" id="A0A517M3R4"/>
<evidence type="ECO:0000256" key="1">
    <source>
        <dbReference type="ARBA" id="ARBA00022801"/>
    </source>
</evidence>
<sequence length="379" mass="42286" precursor="true">MKTICGLTLILLGTISSASAESPSSQDKTEIAKPYGVFSSMVTPKSAAHPLCKGLLLRTSWSKLEPRRGRYDFSDIDRQIEVAERSARDPKSLAFSLAISAGLGGGPQGANYPAWLIDEGVETMPIQFRREEGLVPKMWDPLFQKRLKNLADAVSQKFAKDKRLKLVYVPQATANGVEGHFNGNSNAVLARNGLTQDVWVGAVKQAAISFADSFDDCAIAVEVHEVLGSPQIPMRILNELYEDPKYRDQIGAGMWWISGGMKYQPALVEALKKYPGDIYGQIIGNSSQPHRFGDRSGDFTAVYRQAMELDVRYLEAWNFEFDYNTQNQNIENFNKYAHQKYELGVANPPVPTFTKPELTSRGTSRGPRDFQGMRRRPPR</sequence>
<evidence type="ECO:0000313" key="7">
    <source>
        <dbReference type="Proteomes" id="UP000319557"/>
    </source>
</evidence>
<evidence type="ECO:0000256" key="4">
    <source>
        <dbReference type="SAM" id="SignalP"/>
    </source>
</evidence>
<dbReference type="SUPFAM" id="SSF51445">
    <property type="entry name" value="(Trans)glycosidases"/>
    <property type="match status" value="1"/>
</dbReference>
<keyword evidence="7" id="KW-1185">Reference proteome</keyword>
<keyword evidence="4" id="KW-0732">Signal</keyword>
<keyword evidence="1" id="KW-0378">Hydrolase</keyword>
<dbReference type="Pfam" id="PF02449">
    <property type="entry name" value="Glyco_hydro_42"/>
    <property type="match status" value="1"/>
</dbReference>
<dbReference type="InterPro" id="IPR013529">
    <property type="entry name" value="Glyco_hydro_42_N"/>
</dbReference>
<dbReference type="EMBL" id="CP036261">
    <property type="protein sequence ID" value="QDS89517.1"/>
    <property type="molecule type" value="Genomic_DNA"/>
</dbReference>